<dbReference type="NCBIfam" id="TIGR00254">
    <property type="entry name" value="GGDEF"/>
    <property type="match status" value="1"/>
</dbReference>
<dbReference type="PROSITE" id="PS50887">
    <property type="entry name" value="GGDEF"/>
    <property type="match status" value="1"/>
</dbReference>
<organism evidence="3 4">
    <name type="scientific">Rugosimonospora africana</name>
    <dbReference type="NCBI Taxonomy" id="556532"/>
    <lineage>
        <taxon>Bacteria</taxon>
        <taxon>Bacillati</taxon>
        <taxon>Actinomycetota</taxon>
        <taxon>Actinomycetes</taxon>
        <taxon>Micromonosporales</taxon>
        <taxon>Micromonosporaceae</taxon>
        <taxon>Rugosimonospora</taxon>
    </lineage>
</organism>
<evidence type="ECO:0000313" key="3">
    <source>
        <dbReference type="EMBL" id="GIH16130.1"/>
    </source>
</evidence>
<gene>
    <name evidence="3" type="ORF">Raf01_43020</name>
</gene>
<dbReference type="InterPro" id="IPR029787">
    <property type="entry name" value="Nucleotide_cyclase"/>
</dbReference>
<dbReference type="SMART" id="SM00267">
    <property type="entry name" value="GGDEF"/>
    <property type="match status" value="1"/>
</dbReference>
<dbReference type="InterPro" id="IPR043128">
    <property type="entry name" value="Rev_trsase/Diguanyl_cyclase"/>
</dbReference>
<sequence>MSAVLIGAYTLGWILVDSRPGVMSGLALLLVHAYQTQRHHHHTVEEAVREARRDPLTGLPTRDVIDQLLHDATRAGTPITVALADVDGLHAVNANLGHAGGDQYLTEVARRLAAAVPQTATLGRMGGDEFALVAPDTDAAALATALGAALAGPATIAGARIQPRASIGIASSNASGSAWHALGCADAAMYAAKEAGGNKVLVYDPDRDGAPTQDGTRPQIRRRDLNPTRDTDVAWTPTGPGDLIPVLVTIDELHLLHEAISQTRNRWDQRATEAQLAADEPTPAAALEATDPGRMNIRPTPAGWRALAARLRAERDRYRMLADRLARVLATVPDTGTGGGIRPVGVVLHGIAAAFTADELDALVITAAEAVCLDLQVLSDRQRHLAYRAYQLLSESHED</sequence>
<protein>
    <recommendedName>
        <fullName evidence="2">GGDEF domain-containing protein</fullName>
    </recommendedName>
</protein>
<dbReference type="InterPro" id="IPR052155">
    <property type="entry name" value="Biofilm_reg_signaling"/>
</dbReference>
<keyword evidence="4" id="KW-1185">Reference proteome</keyword>
<proteinExistence type="predicted"/>
<name>A0A8J3QUN7_9ACTN</name>
<dbReference type="InterPro" id="IPR000160">
    <property type="entry name" value="GGDEF_dom"/>
</dbReference>
<reference evidence="3" key="1">
    <citation type="submission" date="2021-01" db="EMBL/GenBank/DDBJ databases">
        <title>Whole genome shotgun sequence of Rugosimonospora africana NBRC 104875.</title>
        <authorList>
            <person name="Komaki H."/>
            <person name="Tamura T."/>
        </authorList>
    </citation>
    <scope>NUCLEOTIDE SEQUENCE</scope>
    <source>
        <strain evidence="3">NBRC 104875</strain>
    </source>
</reference>
<dbReference type="Gene3D" id="3.30.70.270">
    <property type="match status" value="1"/>
</dbReference>
<feature type="region of interest" description="Disordered" evidence="1">
    <location>
        <begin position="203"/>
        <end position="237"/>
    </location>
</feature>
<dbReference type="PANTHER" id="PTHR44757:SF2">
    <property type="entry name" value="BIOFILM ARCHITECTURE MAINTENANCE PROTEIN MBAA"/>
    <property type="match status" value="1"/>
</dbReference>
<evidence type="ECO:0000256" key="1">
    <source>
        <dbReference type="SAM" id="MobiDB-lite"/>
    </source>
</evidence>
<accession>A0A8J3QUN7</accession>
<dbReference type="SUPFAM" id="SSF55073">
    <property type="entry name" value="Nucleotide cyclase"/>
    <property type="match status" value="1"/>
</dbReference>
<dbReference type="EMBL" id="BONZ01000039">
    <property type="protein sequence ID" value="GIH16130.1"/>
    <property type="molecule type" value="Genomic_DNA"/>
</dbReference>
<dbReference type="RefSeq" id="WP_203919717.1">
    <property type="nucleotide sequence ID" value="NZ_BONZ01000039.1"/>
</dbReference>
<dbReference type="AlphaFoldDB" id="A0A8J3QUN7"/>
<dbReference type="PANTHER" id="PTHR44757">
    <property type="entry name" value="DIGUANYLATE CYCLASE DGCP"/>
    <property type="match status" value="1"/>
</dbReference>
<evidence type="ECO:0000259" key="2">
    <source>
        <dbReference type="PROSITE" id="PS50887"/>
    </source>
</evidence>
<dbReference type="Pfam" id="PF00990">
    <property type="entry name" value="GGDEF"/>
    <property type="match status" value="1"/>
</dbReference>
<comment type="caution">
    <text evidence="3">The sequence shown here is derived from an EMBL/GenBank/DDBJ whole genome shotgun (WGS) entry which is preliminary data.</text>
</comment>
<evidence type="ECO:0000313" key="4">
    <source>
        <dbReference type="Proteomes" id="UP000642748"/>
    </source>
</evidence>
<feature type="compositionally biased region" description="Basic and acidic residues" evidence="1">
    <location>
        <begin position="221"/>
        <end position="232"/>
    </location>
</feature>
<dbReference type="Proteomes" id="UP000642748">
    <property type="component" value="Unassembled WGS sequence"/>
</dbReference>
<feature type="domain" description="GGDEF" evidence="2">
    <location>
        <begin position="77"/>
        <end position="205"/>
    </location>
</feature>
<dbReference type="CDD" id="cd01949">
    <property type="entry name" value="GGDEF"/>
    <property type="match status" value="1"/>
</dbReference>